<keyword evidence="4" id="KW-1185">Reference proteome</keyword>
<evidence type="ECO:0000313" key="3">
    <source>
        <dbReference type="EMBL" id="EYU13451.1"/>
    </source>
</evidence>
<evidence type="ECO:0000256" key="1">
    <source>
        <dbReference type="SAM" id="SignalP"/>
    </source>
</evidence>
<feature type="domain" description="Fimbrial-type adhesion" evidence="2">
    <location>
        <begin position="30"/>
        <end position="163"/>
    </location>
</feature>
<dbReference type="SUPFAM" id="SSF49401">
    <property type="entry name" value="Bacterial adhesins"/>
    <property type="match status" value="1"/>
</dbReference>
<reference evidence="3 4" key="1">
    <citation type="submission" date="2014-03" db="EMBL/GenBank/DDBJ databases">
        <title>Draft Genome of Photorhabdus luminescens BA1, an Egyptian Isolate.</title>
        <authorList>
            <person name="Ghazal S."/>
            <person name="Hurst S.G.IV."/>
            <person name="Morris K."/>
            <person name="Thomas K."/>
            <person name="Tisa L.S."/>
        </authorList>
    </citation>
    <scope>NUCLEOTIDE SEQUENCE [LARGE SCALE GENOMIC DNA]</scope>
    <source>
        <strain evidence="3 4">BA1</strain>
    </source>
</reference>
<organism evidence="3 4">
    <name type="scientific">Photorhabdus aegyptia</name>
    <dbReference type="NCBI Taxonomy" id="2805098"/>
    <lineage>
        <taxon>Bacteria</taxon>
        <taxon>Pseudomonadati</taxon>
        <taxon>Pseudomonadota</taxon>
        <taxon>Gammaproteobacteria</taxon>
        <taxon>Enterobacterales</taxon>
        <taxon>Morganellaceae</taxon>
        <taxon>Photorhabdus</taxon>
    </lineage>
</organism>
<comment type="caution">
    <text evidence="3">The sequence shown here is derived from an EMBL/GenBank/DDBJ whole genome shotgun (WGS) entry which is preliminary data.</text>
</comment>
<evidence type="ECO:0000259" key="2">
    <source>
        <dbReference type="Pfam" id="PF00419"/>
    </source>
</evidence>
<name>A0A022PCN3_9GAMM</name>
<feature type="chain" id="PRO_5001505940" evidence="1">
    <location>
        <begin position="25"/>
        <end position="163"/>
    </location>
</feature>
<evidence type="ECO:0000313" key="4">
    <source>
        <dbReference type="Proteomes" id="UP000023464"/>
    </source>
</evidence>
<gene>
    <name evidence="3" type="ORF">BA1DRAFT_04086</name>
</gene>
<dbReference type="RefSeq" id="WP_036782759.1">
    <property type="nucleotide sequence ID" value="NZ_CAWLTM010000030.1"/>
</dbReference>
<dbReference type="AlphaFoldDB" id="A0A022PCN3"/>
<dbReference type="InterPro" id="IPR036937">
    <property type="entry name" value="Adhesion_dom_fimbrial_sf"/>
</dbReference>
<dbReference type="InterPro" id="IPR008966">
    <property type="entry name" value="Adhesion_dom_sf"/>
</dbReference>
<dbReference type="Gene3D" id="2.60.40.1090">
    <property type="entry name" value="Fimbrial-type adhesion domain"/>
    <property type="match status" value="1"/>
</dbReference>
<feature type="signal peptide" evidence="1">
    <location>
        <begin position="1"/>
        <end position="24"/>
    </location>
</feature>
<proteinExistence type="predicted"/>
<dbReference type="Pfam" id="PF00419">
    <property type="entry name" value="Fimbrial"/>
    <property type="match status" value="1"/>
</dbReference>
<dbReference type="PATRIC" id="fig|1393736.3.peg.4159"/>
<dbReference type="Proteomes" id="UP000023464">
    <property type="component" value="Unassembled WGS sequence"/>
</dbReference>
<accession>A0A022PCN3</accession>
<dbReference type="GO" id="GO:0009289">
    <property type="term" value="C:pilus"/>
    <property type="evidence" value="ECO:0007669"/>
    <property type="project" value="InterPro"/>
</dbReference>
<sequence length="163" mass="17559">MNPLIYRVFWGACLGLISVMPGQAADNMWFHGTLLEAPPCVINDGNMIDVYFGRNVGIHQVDGVNYTKPVNYQLVCAPNLSGWSLGLTVVGPPTSFDAAALQTNITDLGIRLTLDGKAFTLNERIPVASQKQPVIQAVPVKKLGSTLPEGAFEVTATLLAEYQ</sequence>
<keyword evidence="1" id="KW-0732">Signal</keyword>
<dbReference type="InterPro" id="IPR000259">
    <property type="entry name" value="Adhesion_dom_fimbrial"/>
</dbReference>
<dbReference type="GO" id="GO:0007155">
    <property type="term" value="P:cell adhesion"/>
    <property type="evidence" value="ECO:0007669"/>
    <property type="project" value="InterPro"/>
</dbReference>
<protein>
    <submittedName>
        <fullName evidence="3">P pilus assembly protein, pilin FimA</fullName>
    </submittedName>
</protein>
<dbReference type="EMBL" id="JFGV01000085">
    <property type="protein sequence ID" value="EYU13451.1"/>
    <property type="molecule type" value="Genomic_DNA"/>
</dbReference>